<dbReference type="PRINTS" id="PR00368">
    <property type="entry name" value="FADPNR"/>
</dbReference>
<dbReference type="SUPFAM" id="SSF51905">
    <property type="entry name" value="FAD/NAD(P)-binding domain"/>
    <property type="match status" value="1"/>
</dbReference>
<evidence type="ECO:0000256" key="1">
    <source>
        <dbReference type="ARBA" id="ARBA00022630"/>
    </source>
</evidence>
<dbReference type="EMBL" id="LYOR01000001">
    <property type="protein sequence ID" value="OFV66762.1"/>
    <property type="molecule type" value="Genomic_DNA"/>
</dbReference>
<sequence>MNEEKMWDIIIVGAGPAGLTAAIYTARGGKRVAVIGDKYDSQLAMSGRLENYPGFEGEGIDLVVKMEEQAKKWGAEVIPARVLDLERHNDIFRANTLDEVYEGRALVIATGASPRRLGIPGEDKLLHRGVSYCAVCDGALFRDKNVLVLGYGNGAAKAAYYLSSFANVKILCTKKALRAEAVYIKGLDERGVDVLEGVDPIEIMGDELVEGIRYRFRGNEITERVDGIFIEAGAAPNNELALKLGLELDERGFVNVDHRCRTSMDGVFACGDITGGIRQVASAVGEGCIVGVSLTTMSSL</sequence>
<comment type="caution">
    <text evidence="4">The sequence shown here is derived from an EMBL/GenBank/DDBJ whole genome shotgun (WGS) entry which is preliminary data.</text>
</comment>
<dbReference type="Gene3D" id="3.50.50.60">
    <property type="entry name" value="FAD/NAD(P)-binding domain"/>
    <property type="match status" value="2"/>
</dbReference>
<proteinExistence type="predicted"/>
<dbReference type="Pfam" id="PF07992">
    <property type="entry name" value="Pyr_redox_2"/>
    <property type="match status" value="1"/>
</dbReference>
<feature type="domain" description="FAD/NAD(P)-binding" evidence="3">
    <location>
        <begin position="8"/>
        <end position="287"/>
    </location>
</feature>
<dbReference type="InterPro" id="IPR023753">
    <property type="entry name" value="FAD/NAD-binding_dom"/>
</dbReference>
<dbReference type="Proteomes" id="UP000185779">
    <property type="component" value="Unassembled WGS sequence"/>
</dbReference>
<protein>
    <submittedName>
        <fullName evidence="4">Thioredoxin-disulfide reductase</fullName>
    </submittedName>
</protein>
<keyword evidence="1" id="KW-0285">Flavoprotein</keyword>
<reference evidence="4" key="1">
    <citation type="submission" date="2016-05" db="EMBL/GenBank/DDBJ databases">
        <title>Microbial consortia oxidize butane by reversing methanogenesis.</title>
        <authorList>
            <person name="Laso-Perez R."/>
            <person name="Richter M."/>
            <person name="Wegener G."/>
            <person name="Musat F."/>
        </authorList>
    </citation>
    <scope>NUCLEOTIDE SEQUENCE [LARGE SCALE GENOMIC DNA]</scope>
    <source>
        <strain evidence="4">BOX1</strain>
    </source>
</reference>
<dbReference type="InterPro" id="IPR036188">
    <property type="entry name" value="FAD/NAD-bd_sf"/>
</dbReference>
<evidence type="ECO:0000259" key="3">
    <source>
        <dbReference type="Pfam" id="PF07992"/>
    </source>
</evidence>
<evidence type="ECO:0000313" key="5">
    <source>
        <dbReference type="Proteomes" id="UP000185779"/>
    </source>
</evidence>
<dbReference type="PATRIC" id="fig|1839936.3.peg.55"/>
<dbReference type="InterPro" id="IPR050097">
    <property type="entry name" value="Ferredoxin-NADP_redctase_2"/>
</dbReference>
<gene>
    <name evidence="4" type="ORF">SBU_000055</name>
</gene>
<dbReference type="PRINTS" id="PR00469">
    <property type="entry name" value="PNDRDTASEII"/>
</dbReference>
<organism evidence="4 5">
    <name type="scientific">Candidatus Syntropharchaeum butanivorans</name>
    <dbReference type="NCBI Taxonomy" id="1839936"/>
    <lineage>
        <taxon>Archaea</taxon>
        <taxon>Methanobacteriati</taxon>
        <taxon>Methanobacteriota</taxon>
        <taxon>Stenosarchaea group</taxon>
        <taxon>Methanomicrobia</taxon>
        <taxon>Methanosarcinales</taxon>
        <taxon>ANME-2 cluster</taxon>
        <taxon>Candidatus Syntropharchaeum</taxon>
    </lineage>
</organism>
<name>A0A1F2P714_9EURY</name>
<dbReference type="PANTHER" id="PTHR48105">
    <property type="entry name" value="THIOREDOXIN REDUCTASE 1-RELATED-RELATED"/>
    <property type="match status" value="1"/>
</dbReference>
<keyword evidence="5" id="KW-1185">Reference proteome</keyword>
<dbReference type="STRING" id="1839936.SBU_000055"/>
<dbReference type="AlphaFoldDB" id="A0A1F2P714"/>
<accession>A0A1F2P714</accession>
<keyword evidence="2" id="KW-0560">Oxidoreductase</keyword>
<evidence type="ECO:0000313" key="4">
    <source>
        <dbReference type="EMBL" id="OFV66762.1"/>
    </source>
</evidence>
<evidence type="ECO:0000256" key="2">
    <source>
        <dbReference type="ARBA" id="ARBA00023002"/>
    </source>
</evidence>
<dbReference type="GO" id="GO:0016491">
    <property type="term" value="F:oxidoreductase activity"/>
    <property type="evidence" value="ECO:0007669"/>
    <property type="project" value="UniProtKB-KW"/>
</dbReference>